<feature type="compositionally biased region" description="Basic and acidic residues" evidence="3">
    <location>
        <begin position="17"/>
        <end position="29"/>
    </location>
</feature>
<dbReference type="PANTHER" id="PTHR42901:SF1">
    <property type="entry name" value="ALCOHOL DEHYDROGENASE"/>
    <property type="match status" value="1"/>
</dbReference>
<proteinExistence type="inferred from homology"/>
<feature type="compositionally biased region" description="Polar residues" evidence="3">
    <location>
        <begin position="1"/>
        <end position="15"/>
    </location>
</feature>
<dbReference type="InterPro" id="IPR036291">
    <property type="entry name" value="NAD(P)-bd_dom_sf"/>
</dbReference>
<reference evidence="4" key="1">
    <citation type="submission" date="2018-03" db="EMBL/GenBank/DDBJ databases">
        <authorList>
            <person name="Guldener U."/>
        </authorList>
    </citation>
    <scope>NUCLEOTIDE SEQUENCE</scope>
</reference>
<dbReference type="SUPFAM" id="SSF51735">
    <property type="entry name" value="NAD(P)-binding Rossmann-fold domains"/>
    <property type="match status" value="1"/>
</dbReference>
<evidence type="ECO:0000256" key="2">
    <source>
        <dbReference type="ARBA" id="ARBA00023002"/>
    </source>
</evidence>
<evidence type="ECO:0000313" key="4">
    <source>
        <dbReference type="EMBL" id="SPO01975.1"/>
    </source>
</evidence>
<dbReference type="Gene3D" id="3.40.50.720">
    <property type="entry name" value="NAD(P)-binding Rossmann-like Domain"/>
    <property type="match status" value="1"/>
</dbReference>
<comment type="similarity">
    <text evidence="1">Belongs to the short-chain dehydrogenases/reductases (SDR) family.</text>
</comment>
<dbReference type="AlphaFoldDB" id="A0AAE8MZ79"/>
<dbReference type="GO" id="GO:0016491">
    <property type="term" value="F:oxidoreductase activity"/>
    <property type="evidence" value="ECO:0007669"/>
    <property type="project" value="UniProtKB-KW"/>
</dbReference>
<evidence type="ECO:0000256" key="1">
    <source>
        <dbReference type="ARBA" id="ARBA00006484"/>
    </source>
</evidence>
<name>A0AAE8MZ79_9PEZI</name>
<dbReference type="Pfam" id="PF00106">
    <property type="entry name" value="adh_short"/>
    <property type="match status" value="1"/>
</dbReference>
<protein>
    <submittedName>
        <fullName evidence="4">Related to peroxisomal short-chain alcohol dehydrogenase</fullName>
    </submittedName>
</protein>
<evidence type="ECO:0000256" key="3">
    <source>
        <dbReference type="SAM" id="MobiDB-lite"/>
    </source>
</evidence>
<dbReference type="EMBL" id="ONZQ02000005">
    <property type="protein sequence ID" value="SPO01975.1"/>
    <property type="molecule type" value="Genomic_DNA"/>
</dbReference>
<dbReference type="Proteomes" id="UP001187682">
    <property type="component" value="Unassembled WGS sequence"/>
</dbReference>
<dbReference type="InterPro" id="IPR002347">
    <property type="entry name" value="SDR_fam"/>
</dbReference>
<organism evidence="4 5">
    <name type="scientific">Cephalotrichum gorgonifer</name>
    <dbReference type="NCBI Taxonomy" id="2041049"/>
    <lineage>
        <taxon>Eukaryota</taxon>
        <taxon>Fungi</taxon>
        <taxon>Dikarya</taxon>
        <taxon>Ascomycota</taxon>
        <taxon>Pezizomycotina</taxon>
        <taxon>Sordariomycetes</taxon>
        <taxon>Hypocreomycetidae</taxon>
        <taxon>Microascales</taxon>
        <taxon>Microascaceae</taxon>
        <taxon>Cephalotrichum</taxon>
    </lineage>
</organism>
<dbReference type="PRINTS" id="PR00081">
    <property type="entry name" value="GDHRDH"/>
</dbReference>
<dbReference type="PANTHER" id="PTHR42901">
    <property type="entry name" value="ALCOHOL DEHYDROGENASE"/>
    <property type="match status" value="1"/>
</dbReference>
<sequence>MASGNATQDHQSPATPQRERSLTKADHNKSYPSISPLRPELSQAGRTVLIAGASSGIGYAIAASFARASASRIILVGRHIEALEAAKAKLRYELRLSPLVAIDTRACDMTELYHTKRLWADLAAKGVSVDVLVLNAASLGPIEPILKSGAEKVWQEFFANVRPILDFTERFYKQGASHRPKYLVNVSTSAIHRWEDHGPERPSYGLTKSAGTLAVQQIARDTPKDAMQIISFHPGAVLTDAARRTGMTESSWVWDQADLPGDFAVWAASPEAAFLHGRFVWSRWDVDELARGELRERIDKDPYFLRIGVVGAAGY</sequence>
<evidence type="ECO:0000313" key="5">
    <source>
        <dbReference type="Proteomes" id="UP001187682"/>
    </source>
</evidence>
<comment type="caution">
    <text evidence="4">The sequence shown here is derived from an EMBL/GenBank/DDBJ whole genome shotgun (WGS) entry which is preliminary data.</text>
</comment>
<feature type="region of interest" description="Disordered" evidence="3">
    <location>
        <begin position="1"/>
        <end position="38"/>
    </location>
</feature>
<keyword evidence="2" id="KW-0560">Oxidoreductase</keyword>
<accession>A0AAE8MZ79</accession>
<keyword evidence="5" id="KW-1185">Reference proteome</keyword>
<gene>
    <name evidence="4" type="ORF">DNG_04648</name>
</gene>